<proteinExistence type="predicted"/>
<dbReference type="Proteomes" id="UP000006281">
    <property type="component" value="Chromosome"/>
</dbReference>
<dbReference type="InterPro" id="IPR016181">
    <property type="entry name" value="Acyl_CoA_acyltransferase"/>
</dbReference>
<dbReference type="PANTHER" id="PTHR43877:SF1">
    <property type="entry name" value="ACETYLTRANSFERASE"/>
    <property type="match status" value="1"/>
</dbReference>
<dbReference type="PANTHER" id="PTHR43877">
    <property type="entry name" value="AMINOALKYLPHOSPHONATE N-ACETYLTRANSFERASE-RELATED-RELATED"/>
    <property type="match status" value="1"/>
</dbReference>
<dbReference type="RefSeq" id="WP_015098553.1">
    <property type="nucleotide sequence ID" value="NC_019673.1"/>
</dbReference>
<keyword evidence="2" id="KW-0012">Acyltransferase</keyword>
<dbReference type="EMBL" id="HE804045">
    <property type="protein sequence ID" value="CCH28440.1"/>
    <property type="molecule type" value="Genomic_DNA"/>
</dbReference>
<dbReference type="SUPFAM" id="SSF55729">
    <property type="entry name" value="Acyl-CoA N-acyltransferases (Nat)"/>
    <property type="match status" value="2"/>
</dbReference>
<evidence type="ECO:0000259" key="3">
    <source>
        <dbReference type="PROSITE" id="PS51186"/>
    </source>
</evidence>
<organism evidence="4 5">
    <name type="scientific">Saccharothrix espanaensis (strain ATCC 51144 / DSM 44229 / JCM 9112 / NBRC 15066 / NRRL 15764)</name>
    <dbReference type="NCBI Taxonomy" id="1179773"/>
    <lineage>
        <taxon>Bacteria</taxon>
        <taxon>Bacillati</taxon>
        <taxon>Actinomycetota</taxon>
        <taxon>Actinomycetes</taxon>
        <taxon>Pseudonocardiales</taxon>
        <taxon>Pseudonocardiaceae</taxon>
        <taxon>Saccharothrix</taxon>
    </lineage>
</organism>
<dbReference type="eggNOG" id="COG0454">
    <property type="taxonomic scope" value="Bacteria"/>
</dbReference>
<dbReference type="KEGG" id="sesp:BN6_11140"/>
<feature type="domain" description="N-acetyltransferase" evidence="3">
    <location>
        <begin position="1"/>
        <end position="161"/>
    </location>
</feature>
<dbReference type="eggNOG" id="COG1670">
    <property type="taxonomic scope" value="Bacteria"/>
</dbReference>
<dbReference type="Gene3D" id="3.40.630.30">
    <property type="match status" value="1"/>
</dbReference>
<keyword evidence="1" id="KW-0808">Transferase</keyword>
<gene>
    <name evidence="4" type="ordered locus">BN6_11140</name>
</gene>
<dbReference type="PROSITE" id="PS51186">
    <property type="entry name" value="GNAT"/>
    <property type="match status" value="2"/>
</dbReference>
<evidence type="ECO:0000313" key="4">
    <source>
        <dbReference type="EMBL" id="CCH28440.1"/>
    </source>
</evidence>
<accession>K0JPA7</accession>
<dbReference type="STRING" id="1179773.BN6_11140"/>
<dbReference type="Pfam" id="PF00583">
    <property type="entry name" value="Acetyltransf_1"/>
    <property type="match status" value="2"/>
</dbReference>
<evidence type="ECO:0000256" key="1">
    <source>
        <dbReference type="ARBA" id="ARBA00022679"/>
    </source>
</evidence>
<feature type="domain" description="N-acetyltransferase" evidence="3">
    <location>
        <begin position="184"/>
        <end position="326"/>
    </location>
</feature>
<reference evidence="4 5" key="1">
    <citation type="journal article" date="2012" name="BMC Genomics">
        <title>Complete genome sequence of Saccharothrix espanaensis DSM 44229T and comparison to the other completely sequenced Pseudonocardiaceae.</title>
        <authorList>
            <person name="Strobel T."/>
            <person name="Al-Dilaimi A."/>
            <person name="Blom J."/>
            <person name="Gessner A."/>
            <person name="Kalinowski J."/>
            <person name="Luzhetska M."/>
            <person name="Puhler A."/>
            <person name="Szczepanowski R."/>
            <person name="Bechthold A."/>
            <person name="Ruckert C."/>
        </authorList>
    </citation>
    <scope>NUCLEOTIDE SEQUENCE [LARGE SCALE GENOMIC DNA]</scope>
    <source>
        <strain evidence="5">ATCC 51144 / DSM 44229 / JCM 9112 / NBRC 15066 / NRRL 15764</strain>
    </source>
</reference>
<protein>
    <recommendedName>
        <fullName evidence="3">N-acetyltransferase domain-containing protein</fullName>
    </recommendedName>
</protein>
<evidence type="ECO:0000313" key="5">
    <source>
        <dbReference type="Proteomes" id="UP000006281"/>
    </source>
</evidence>
<dbReference type="AlphaFoldDB" id="K0JPA7"/>
<dbReference type="GO" id="GO:0016747">
    <property type="term" value="F:acyltransferase activity, transferring groups other than amino-acyl groups"/>
    <property type="evidence" value="ECO:0007669"/>
    <property type="project" value="InterPro"/>
</dbReference>
<keyword evidence="5" id="KW-1185">Reference proteome</keyword>
<dbReference type="InterPro" id="IPR000182">
    <property type="entry name" value="GNAT_dom"/>
</dbReference>
<evidence type="ECO:0000256" key="2">
    <source>
        <dbReference type="ARBA" id="ARBA00023315"/>
    </source>
</evidence>
<sequence length="326" mass="36689">MDVVELDPHRAGIEELAEYYRVRQDGRDPEDDDRPDFEAAVERMRNPFPGLGEASFRLVRDAGTAVAVAYLRFPEDQNAHIVVVDVIVHPDHRRRGVGTKVLRHLAAEFAARGRRVVEGWLVPEDGPGDLWGRGLGFRTVRAIARLRLDLATADRALWDVPPPAGYRVARWPVAVPEEYLESYAVARGAIHDAPIGQTEFRPPEWTAERVREYEAQAREQGNDQRVVVALHGDTVVGLSEVLIVPHHPQECYQGDTAVLTAHRGHRIGLWLKGEMARWLTEDRPEVRRLSTATEGDNDHMIRVNHEMGFRSLTSSLVIACPVADLR</sequence>
<dbReference type="HOGENOM" id="CLU_043786_0_0_11"/>
<dbReference type="InterPro" id="IPR050832">
    <property type="entry name" value="Bact_Acetyltransf"/>
</dbReference>
<dbReference type="PATRIC" id="fig|1179773.3.peg.1116"/>
<dbReference type="BioCyc" id="SESP1179773:BN6_RS05490-MONOMER"/>
<dbReference type="OrthoDB" id="4119890at2"/>
<name>K0JPA7_SACES</name>